<dbReference type="CDD" id="cd01895">
    <property type="entry name" value="EngA2"/>
    <property type="match status" value="1"/>
</dbReference>
<dbReference type="Gene3D" id="3.30.300.20">
    <property type="match status" value="1"/>
</dbReference>
<evidence type="ECO:0000313" key="13">
    <source>
        <dbReference type="EMBL" id="PIZ38184.1"/>
    </source>
</evidence>
<organism evidence="13 14">
    <name type="scientific">Candidatus Aquicultor secundus</name>
    <dbReference type="NCBI Taxonomy" id="1973895"/>
    <lineage>
        <taxon>Bacteria</taxon>
        <taxon>Bacillati</taxon>
        <taxon>Actinomycetota</taxon>
        <taxon>Candidatus Aquicultoria</taxon>
        <taxon>Candidatus Aquicultorales</taxon>
        <taxon>Candidatus Aquicultoraceae</taxon>
        <taxon>Candidatus Aquicultor</taxon>
    </lineage>
</organism>
<dbReference type="SUPFAM" id="SSF52540">
    <property type="entry name" value="P-loop containing nucleoside triphosphate hydrolases"/>
    <property type="match status" value="2"/>
</dbReference>
<feature type="binding site" evidence="9">
    <location>
        <begin position="10"/>
        <end position="17"/>
    </location>
    <ligand>
        <name>GTP</name>
        <dbReference type="ChEBI" id="CHEBI:37565"/>
        <label>1</label>
    </ligand>
</feature>
<dbReference type="PROSITE" id="PS51712">
    <property type="entry name" value="G_ENGA"/>
    <property type="match status" value="2"/>
</dbReference>
<evidence type="ECO:0000256" key="4">
    <source>
        <dbReference type="ARBA" id="ARBA00022737"/>
    </source>
</evidence>
<comment type="subunit">
    <text evidence="9">Associates with the 50S ribosomal subunit.</text>
</comment>
<dbReference type="InterPro" id="IPR016484">
    <property type="entry name" value="GTPase_Der"/>
</dbReference>
<evidence type="ECO:0000256" key="10">
    <source>
        <dbReference type="PROSITE-ProRule" id="PRU01049"/>
    </source>
</evidence>
<accession>A0A2M7T7H7</accession>
<dbReference type="EMBL" id="PFNG01000157">
    <property type="protein sequence ID" value="PIZ38184.1"/>
    <property type="molecule type" value="Genomic_DNA"/>
</dbReference>
<evidence type="ECO:0000259" key="12">
    <source>
        <dbReference type="PROSITE" id="PS51712"/>
    </source>
</evidence>
<keyword evidence="4 11" id="KW-0677">Repeat</keyword>
<name>A0A2M7T7H7_9ACTN</name>
<evidence type="ECO:0000256" key="6">
    <source>
        <dbReference type="ARBA" id="ARBA00023134"/>
    </source>
</evidence>
<dbReference type="InterPro" id="IPR027417">
    <property type="entry name" value="P-loop_NTPase"/>
</dbReference>
<dbReference type="CDD" id="cd01894">
    <property type="entry name" value="EngA1"/>
    <property type="match status" value="1"/>
</dbReference>
<dbReference type="FunFam" id="3.30.300.20:FF:000004">
    <property type="entry name" value="GTPase Der"/>
    <property type="match status" value="1"/>
</dbReference>
<evidence type="ECO:0000256" key="3">
    <source>
        <dbReference type="ARBA" id="ARBA00022517"/>
    </source>
</evidence>
<evidence type="ECO:0000256" key="7">
    <source>
        <dbReference type="ARBA" id="ARBA00032345"/>
    </source>
</evidence>
<dbReference type="FunFam" id="3.40.50.300:FF:000057">
    <property type="entry name" value="GTPase Der"/>
    <property type="match status" value="1"/>
</dbReference>
<protein>
    <recommendedName>
        <fullName evidence="2 9">GTPase Der</fullName>
    </recommendedName>
    <alternativeName>
        <fullName evidence="7 9">GTP-binding protein EngA</fullName>
    </alternativeName>
</protein>
<dbReference type="InterPro" id="IPR032859">
    <property type="entry name" value="KH_dom-like"/>
</dbReference>
<reference evidence="14" key="1">
    <citation type="submission" date="2017-09" db="EMBL/GenBank/DDBJ databases">
        <title>Depth-based differentiation of microbial function through sediment-hosted aquifers and enrichment of novel symbionts in the deep terrestrial subsurface.</title>
        <authorList>
            <person name="Probst A.J."/>
            <person name="Ladd B."/>
            <person name="Jarett J.K."/>
            <person name="Geller-Mcgrath D.E."/>
            <person name="Sieber C.M.K."/>
            <person name="Emerson J.B."/>
            <person name="Anantharaman K."/>
            <person name="Thomas B.C."/>
            <person name="Malmstrom R."/>
            <person name="Stieglmeier M."/>
            <person name="Klingl A."/>
            <person name="Woyke T."/>
            <person name="Ryan C.M."/>
            <person name="Banfield J.F."/>
        </authorList>
    </citation>
    <scope>NUCLEOTIDE SEQUENCE [LARGE SCALE GENOMIC DNA]</scope>
</reference>
<feature type="domain" description="EngA-type G" evidence="12">
    <location>
        <begin position="176"/>
        <end position="350"/>
    </location>
</feature>
<evidence type="ECO:0000256" key="5">
    <source>
        <dbReference type="ARBA" id="ARBA00022741"/>
    </source>
</evidence>
<evidence type="ECO:0000256" key="8">
    <source>
        <dbReference type="ARBA" id="ARBA00053470"/>
    </source>
</evidence>
<dbReference type="InterPro" id="IPR031166">
    <property type="entry name" value="G_ENGA"/>
</dbReference>
<dbReference type="NCBIfam" id="TIGR03594">
    <property type="entry name" value="GTPase_EngA"/>
    <property type="match status" value="1"/>
</dbReference>
<dbReference type="Proteomes" id="UP000230956">
    <property type="component" value="Unassembled WGS sequence"/>
</dbReference>
<dbReference type="HAMAP" id="MF_00195">
    <property type="entry name" value="GTPase_Der"/>
    <property type="match status" value="1"/>
</dbReference>
<dbReference type="InterPro" id="IPR005225">
    <property type="entry name" value="Small_GTP-bd"/>
</dbReference>
<feature type="binding site" evidence="9">
    <location>
        <begin position="294"/>
        <end position="297"/>
    </location>
    <ligand>
        <name>GTP</name>
        <dbReference type="ChEBI" id="CHEBI:37565"/>
        <label>2</label>
    </ligand>
</feature>
<dbReference type="InterPro" id="IPR015946">
    <property type="entry name" value="KH_dom-like_a/b"/>
</dbReference>
<evidence type="ECO:0000256" key="2">
    <source>
        <dbReference type="ARBA" id="ARBA00020953"/>
    </source>
</evidence>
<keyword evidence="6 9" id="KW-0342">GTP-binding</keyword>
<dbReference type="PRINTS" id="PR00326">
    <property type="entry name" value="GTP1OBG"/>
</dbReference>
<dbReference type="GO" id="GO:0043022">
    <property type="term" value="F:ribosome binding"/>
    <property type="evidence" value="ECO:0007669"/>
    <property type="project" value="TreeGrafter"/>
</dbReference>
<dbReference type="PANTHER" id="PTHR43834">
    <property type="entry name" value="GTPASE DER"/>
    <property type="match status" value="1"/>
</dbReference>
<dbReference type="Gene3D" id="3.40.50.300">
    <property type="entry name" value="P-loop containing nucleotide triphosphate hydrolases"/>
    <property type="match status" value="2"/>
</dbReference>
<feature type="domain" description="EngA-type G" evidence="12">
    <location>
        <begin position="4"/>
        <end position="168"/>
    </location>
</feature>
<feature type="binding site" evidence="9">
    <location>
        <begin position="229"/>
        <end position="233"/>
    </location>
    <ligand>
        <name>GTP</name>
        <dbReference type="ChEBI" id="CHEBI:37565"/>
        <label>2</label>
    </ligand>
</feature>
<dbReference type="AlphaFoldDB" id="A0A2M7T7H7"/>
<dbReference type="GO" id="GO:0042254">
    <property type="term" value="P:ribosome biogenesis"/>
    <property type="evidence" value="ECO:0007669"/>
    <property type="project" value="UniProtKB-KW"/>
</dbReference>
<dbReference type="FunFam" id="3.40.50.300:FF:000040">
    <property type="entry name" value="GTPase Der"/>
    <property type="match status" value="1"/>
</dbReference>
<comment type="caution">
    <text evidence="13">The sequence shown here is derived from an EMBL/GenBank/DDBJ whole genome shotgun (WGS) entry which is preliminary data.</text>
</comment>
<dbReference type="Pfam" id="PF01926">
    <property type="entry name" value="MMR_HSR1"/>
    <property type="match status" value="2"/>
</dbReference>
<evidence type="ECO:0000256" key="9">
    <source>
        <dbReference type="HAMAP-Rule" id="MF_00195"/>
    </source>
</evidence>
<feature type="binding site" evidence="9">
    <location>
        <begin position="182"/>
        <end position="189"/>
    </location>
    <ligand>
        <name>GTP</name>
        <dbReference type="ChEBI" id="CHEBI:37565"/>
        <label>2</label>
    </ligand>
</feature>
<feature type="binding site" evidence="9">
    <location>
        <begin position="120"/>
        <end position="123"/>
    </location>
    <ligand>
        <name>GTP</name>
        <dbReference type="ChEBI" id="CHEBI:37565"/>
        <label>1</label>
    </ligand>
</feature>
<comment type="function">
    <text evidence="8 9 11">GTPase that plays an essential role in the late steps of ribosome biogenesis.</text>
</comment>
<gene>
    <name evidence="9" type="primary">der</name>
    <name evidence="13" type="ORF">COY37_06560</name>
</gene>
<sequence length="436" mass="48293">MSYPLVAVVGRPNVGKSMLVNRMVATQQAIVHETAGVTRDRNYVDTEWNGKTFTIIDTGGIDFGVDKSMGKQITEQALLAIEEADVILFVVDGMVGQMPEDDLVVKHLRGSTKPVILAVNKIDDIVHEAAIYQFYNLGLGEPYPVSGMHGLGVGDLLDAITALLPSVERIENADEVKVALVGKPNVGKSSILNRLLGEERVIVSEVPGTTRDAIDTVFEKDGVTYRFIDTAGLRRAPRVKEDIEYYSFLRSLRALDRADIAVIVMDSEEGPTTQDQKIASLVEERGCASILVLNKWDLVETREKADKVEDVLETKLRFLDYSPRLKVSAKTGSGVVKLFTLFDQVMAEYDKRVSTASINGLIMKIKAEGLQPAKGGRTLKMSYASQTGTRPPTFVFFVNHPQLVTPSYERYIGNQIRKTYGFIGCPINIHFRSKYR</sequence>
<dbReference type="RefSeq" id="WP_286677670.1">
    <property type="nucleotide sequence ID" value="NZ_MNXI01000022.1"/>
</dbReference>
<dbReference type="Pfam" id="PF14714">
    <property type="entry name" value="KH_dom-like"/>
    <property type="match status" value="1"/>
</dbReference>
<evidence type="ECO:0000256" key="1">
    <source>
        <dbReference type="ARBA" id="ARBA00008279"/>
    </source>
</evidence>
<comment type="similarity">
    <text evidence="1 9 10 11">Belongs to the TRAFAC class TrmE-Era-EngA-EngB-Septin-like GTPase superfamily. EngA (Der) GTPase family.</text>
</comment>
<dbReference type="NCBIfam" id="TIGR00231">
    <property type="entry name" value="small_GTP"/>
    <property type="match status" value="2"/>
</dbReference>
<feature type="binding site" evidence="9">
    <location>
        <begin position="57"/>
        <end position="61"/>
    </location>
    <ligand>
        <name>GTP</name>
        <dbReference type="ChEBI" id="CHEBI:37565"/>
        <label>1</label>
    </ligand>
</feature>
<proteinExistence type="inferred from homology"/>
<evidence type="ECO:0000256" key="11">
    <source>
        <dbReference type="RuleBase" id="RU004481"/>
    </source>
</evidence>
<keyword evidence="3 9" id="KW-0690">Ribosome biogenesis</keyword>
<dbReference type="PIRSF" id="PIRSF006485">
    <property type="entry name" value="GTP-binding_EngA"/>
    <property type="match status" value="1"/>
</dbReference>
<evidence type="ECO:0000313" key="14">
    <source>
        <dbReference type="Proteomes" id="UP000230956"/>
    </source>
</evidence>
<dbReference type="GO" id="GO:0005525">
    <property type="term" value="F:GTP binding"/>
    <property type="evidence" value="ECO:0007669"/>
    <property type="project" value="UniProtKB-UniRule"/>
</dbReference>
<dbReference type="PANTHER" id="PTHR43834:SF6">
    <property type="entry name" value="GTPASE DER"/>
    <property type="match status" value="1"/>
</dbReference>
<keyword evidence="5 9" id="KW-0547">Nucleotide-binding</keyword>
<dbReference type="InterPro" id="IPR006073">
    <property type="entry name" value="GTP-bd"/>
</dbReference>